<dbReference type="InterPro" id="IPR016130">
    <property type="entry name" value="Tyr_Pase_AS"/>
</dbReference>
<evidence type="ECO:0008006" key="6">
    <source>
        <dbReference type="Google" id="ProtNLM"/>
    </source>
</evidence>
<sequence length="585" mass="68376">MKSEPSQNTRNPQNQRNSITSFEYQDDGTDPEYYQYRRNKKHEELLELPMFPKRDQVGYFSGISGLWNRRALRKRIKLFEKKEAKNFVKEMCYKIEKLLFDQDLEGSISCFLMKDMKNVDVDVRFKIFEVKFGEDLTTWLSELPDNCSRIKTITRDLKKILMDHTHCNKIGVAMVDALQHIDAVKARDPLNNWCDFESEAADRVVQRIQEFATFVVGMIKWSLLIEPGRPRTDLSEFMIEFEILEKFFEHADLSRPELSQIAFDENYSTRARNRIEGLVCGDLNRVVLKLESDTFNGNTTILKPSDVFGDFDCPNIKYQEDCGTNDFIHANYVLGGPLTNTFILTQAPMSNTINDFWRMIWQEKSEYIIMLCGAVSTDSMTMMGTDKPSNYCPYYWPKVQGGIMNVGNYVVRNDYINCTMDPEFAVTTLSIWRADDPSNVHRIQHWQYDWNDYTDYHWPLRILQRTRTSLTPSVIHCMDGCGRSGTLVLIEVMLMQLLRGSNNSSNPMLTSTIFLRLQRRNAVANSLQYLYAYRVLLHWCEPYVLSQYHRFSLGYMFDESGFCGKFEEMAAAHYRRPKKIRTLAN</sequence>
<comment type="caution">
    <text evidence="4">The sequence shown here is derived from an EMBL/GenBank/DDBJ whole genome shotgun (WGS) entry which is preliminary data.</text>
</comment>
<dbReference type="PROSITE" id="PS50056">
    <property type="entry name" value="TYR_PHOSPHATASE_2"/>
    <property type="match status" value="1"/>
</dbReference>
<name>A0A811KIQ8_9BILA</name>
<evidence type="ECO:0000259" key="3">
    <source>
        <dbReference type="PROSITE" id="PS50056"/>
    </source>
</evidence>
<feature type="domain" description="Tyrosine-protein phosphatase" evidence="2">
    <location>
        <begin position="237"/>
        <end position="539"/>
    </location>
</feature>
<dbReference type="InterPro" id="IPR000242">
    <property type="entry name" value="PTP_cat"/>
</dbReference>
<dbReference type="SUPFAM" id="SSF52799">
    <property type="entry name" value="(Phosphotyrosine protein) phosphatases II"/>
    <property type="match status" value="1"/>
</dbReference>
<dbReference type="PROSITE" id="PS50055">
    <property type="entry name" value="TYR_PHOSPHATASE_PTP"/>
    <property type="match status" value="1"/>
</dbReference>
<dbReference type="OrthoDB" id="5834449at2759"/>
<dbReference type="Gene3D" id="3.90.190.10">
    <property type="entry name" value="Protein tyrosine phosphatase superfamily"/>
    <property type="match status" value="1"/>
</dbReference>
<dbReference type="InterPro" id="IPR029021">
    <property type="entry name" value="Prot-tyrosine_phosphatase-like"/>
</dbReference>
<dbReference type="InterPro" id="IPR003595">
    <property type="entry name" value="Tyr_Pase_cat"/>
</dbReference>
<dbReference type="SMART" id="SM00404">
    <property type="entry name" value="PTPc_motif"/>
    <property type="match status" value="1"/>
</dbReference>
<accession>A0A811KIQ8</accession>
<organism evidence="4 5">
    <name type="scientific">Bursaphelenchus okinawaensis</name>
    <dbReference type="NCBI Taxonomy" id="465554"/>
    <lineage>
        <taxon>Eukaryota</taxon>
        <taxon>Metazoa</taxon>
        <taxon>Ecdysozoa</taxon>
        <taxon>Nematoda</taxon>
        <taxon>Chromadorea</taxon>
        <taxon>Rhabditida</taxon>
        <taxon>Tylenchina</taxon>
        <taxon>Tylenchomorpha</taxon>
        <taxon>Aphelenchoidea</taxon>
        <taxon>Aphelenchoididae</taxon>
        <taxon>Bursaphelenchus</taxon>
    </lineage>
</organism>
<proteinExistence type="predicted"/>
<evidence type="ECO:0000259" key="2">
    <source>
        <dbReference type="PROSITE" id="PS50055"/>
    </source>
</evidence>
<evidence type="ECO:0000256" key="1">
    <source>
        <dbReference type="SAM" id="MobiDB-lite"/>
    </source>
</evidence>
<dbReference type="InterPro" id="IPR000387">
    <property type="entry name" value="Tyr_Pase_dom"/>
</dbReference>
<dbReference type="PANTHER" id="PTHR46163:SF7">
    <property type="entry name" value="PROTEIN TYROSINE PHOSPHATASE-LIKE PROTEIN EGG-3"/>
    <property type="match status" value="1"/>
</dbReference>
<dbReference type="Proteomes" id="UP000783686">
    <property type="component" value="Unassembled WGS sequence"/>
</dbReference>
<dbReference type="SMART" id="SM00194">
    <property type="entry name" value="PTPc"/>
    <property type="match status" value="1"/>
</dbReference>
<protein>
    <recommendedName>
        <fullName evidence="6">Tyrosine-protein phosphatase domain-containing protein</fullName>
    </recommendedName>
</protein>
<dbReference type="PRINTS" id="PR00700">
    <property type="entry name" value="PRTYPHPHTASE"/>
</dbReference>
<evidence type="ECO:0000313" key="4">
    <source>
        <dbReference type="EMBL" id="CAD5215238.1"/>
    </source>
</evidence>
<dbReference type="AlphaFoldDB" id="A0A811KIQ8"/>
<feature type="domain" description="Tyrosine specific protein phosphatases" evidence="3">
    <location>
        <begin position="454"/>
        <end position="530"/>
    </location>
</feature>
<feature type="compositionally biased region" description="Polar residues" evidence="1">
    <location>
        <begin position="1"/>
        <end position="23"/>
    </location>
</feature>
<dbReference type="PROSITE" id="PS00383">
    <property type="entry name" value="TYR_PHOSPHATASE_1"/>
    <property type="match status" value="1"/>
</dbReference>
<gene>
    <name evidence="4" type="ORF">BOKJ2_LOCUS5993</name>
</gene>
<reference evidence="4" key="1">
    <citation type="submission" date="2020-09" db="EMBL/GenBank/DDBJ databases">
        <authorList>
            <person name="Kikuchi T."/>
        </authorList>
    </citation>
    <scope>NUCLEOTIDE SEQUENCE</scope>
    <source>
        <strain evidence="4">SH1</strain>
    </source>
</reference>
<dbReference type="GO" id="GO:0004725">
    <property type="term" value="F:protein tyrosine phosphatase activity"/>
    <property type="evidence" value="ECO:0007669"/>
    <property type="project" value="InterPro"/>
</dbReference>
<dbReference type="CDD" id="cd00047">
    <property type="entry name" value="PTPc"/>
    <property type="match status" value="1"/>
</dbReference>
<dbReference type="PANTHER" id="PTHR46163">
    <property type="entry name" value="TYROSINE-PROTEIN PHOSPHATASE-RELATED"/>
    <property type="match status" value="1"/>
</dbReference>
<dbReference type="Proteomes" id="UP000614601">
    <property type="component" value="Unassembled WGS sequence"/>
</dbReference>
<keyword evidence="5" id="KW-1185">Reference proteome</keyword>
<evidence type="ECO:0000313" key="5">
    <source>
        <dbReference type="Proteomes" id="UP000614601"/>
    </source>
</evidence>
<dbReference type="EMBL" id="CAJFDH010000003">
    <property type="protein sequence ID" value="CAD5215238.1"/>
    <property type="molecule type" value="Genomic_DNA"/>
</dbReference>
<dbReference type="EMBL" id="CAJFCW020000003">
    <property type="protein sequence ID" value="CAG9103738.1"/>
    <property type="molecule type" value="Genomic_DNA"/>
</dbReference>
<dbReference type="InterPro" id="IPR052782">
    <property type="entry name" value="Oocyte-zygote_transition_reg"/>
</dbReference>
<dbReference type="Pfam" id="PF00102">
    <property type="entry name" value="Y_phosphatase"/>
    <property type="match status" value="1"/>
</dbReference>
<feature type="region of interest" description="Disordered" evidence="1">
    <location>
        <begin position="1"/>
        <end position="30"/>
    </location>
</feature>